<gene>
    <name evidence="10" type="ORF">H9757_02465</name>
</gene>
<keyword evidence="2" id="KW-1003">Cell membrane</keyword>
<feature type="domain" description="ABC3 transporter permease C-terminal" evidence="9">
    <location>
        <begin position="721"/>
        <end position="832"/>
    </location>
</feature>
<feature type="transmembrane region" description="Helical" evidence="8">
    <location>
        <begin position="26"/>
        <end position="50"/>
    </location>
</feature>
<evidence type="ECO:0000256" key="7">
    <source>
        <dbReference type="SAM" id="MobiDB-lite"/>
    </source>
</evidence>
<feature type="domain" description="ABC3 transporter permease C-terminal" evidence="9">
    <location>
        <begin position="264"/>
        <end position="371"/>
    </location>
</feature>
<comment type="subcellular location">
    <subcellularLocation>
        <location evidence="1">Cell membrane</location>
        <topology evidence="1">Multi-pass membrane protein</topology>
    </subcellularLocation>
</comment>
<feature type="transmembrane region" description="Helical" evidence="8">
    <location>
        <begin position="252"/>
        <end position="275"/>
    </location>
</feature>
<proteinExistence type="inferred from homology"/>
<reference evidence="10" key="1">
    <citation type="journal article" date="2021" name="PeerJ">
        <title>Extensive microbial diversity within the chicken gut microbiome revealed by metagenomics and culture.</title>
        <authorList>
            <person name="Gilroy R."/>
            <person name="Ravi A."/>
            <person name="Getino M."/>
            <person name="Pursley I."/>
            <person name="Horton D.L."/>
            <person name="Alikhan N.F."/>
            <person name="Baker D."/>
            <person name="Gharbi K."/>
            <person name="Hall N."/>
            <person name="Watson M."/>
            <person name="Adriaenssens E.M."/>
            <person name="Foster-Nyarko E."/>
            <person name="Jarju S."/>
            <person name="Secka A."/>
            <person name="Antonio M."/>
            <person name="Oren A."/>
            <person name="Chaudhuri R.R."/>
            <person name="La Ragione R."/>
            <person name="Hildebrand F."/>
            <person name="Pallen M.J."/>
        </authorList>
    </citation>
    <scope>NUCLEOTIDE SEQUENCE</scope>
    <source>
        <strain evidence="10">ChiGjej1B1-1692</strain>
    </source>
</reference>
<organism evidence="10 11">
    <name type="scientific">Candidatus Mediterraneibacter faecigallinarum</name>
    <dbReference type="NCBI Taxonomy" id="2838669"/>
    <lineage>
        <taxon>Bacteria</taxon>
        <taxon>Bacillati</taxon>
        <taxon>Bacillota</taxon>
        <taxon>Clostridia</taxon>
        <taxon>Lachnospirales</taxon>
        <taxon>Lachnospiraceae</taxon>
        <taxon>Mediterraneibacter</taxon>
    </lineage>
</organism>
<dbReference type="Pfam" id="PF02687">
    <property type="entry name" value="FtsX"/>
    <property type="match status" value="2"/>
</dbReference>
<dbReference type="GO" id="GO:0022857">
    <property type="term" value="F:transmembrane transporter activity"/>
    <property type="evidence" value="ECO:0007669"/>
    <property type="project" value="TreeGrafter"/>
</dbReference>
<accession>A0A9D2SWQ6</accession>
<feature type="transmembrane region" description="Helical" evidence="8">
    <location>
        <begin position="353"/>
        <end position="372"/>
    </location>
</feature>
<feature type="transmembrane region" description="Helical" evidence="8">
    <location>
        <begin position="770"/>
        <end position="793"/>
    </location>
</feature>
<dbReference type="Proteomes" id="UP000823894">
    <property type="component" value="Unassembled WGS sequence"/>
</dbReference>
<evidence type="ECO:0000313" key="10">
    <source>
        <dbReference type="EMBL" id="HJC37917.1"/>
    </source>
</evidence>
<name>A0A9D2SWQ6_9FIRM</name>
<reference evidence="10" key="2">
    <citation type="submission" date="2021-04" db="EMBL/GenBank/DDBJ databases">
        <authorList>
            <person name="Gilroy R."/>
        </authorList>
    </citation>
    <scope>NUCLEOTIDE SEQUENCE</scope>
    <source>
        <strain evidence="10">ChiGjej1B1-1692</strain>
    </source>
</reference>
<dbReference type="GO" id="GO:0005886">
    <property type="term" value="C:plasma membrane"/>
    <property type="evidence" value="ECO:0007669"/>
    <property type="project" value="UniProtKB-SubCell"/>
</dbReference>
<feature type="transmembrane region" description="Helical" evidence="8">
    <location>
        <begin position="813"/>
        <end position="833"/>
    </location>
</feature>
<evidence type="ECO:0000256" key="3">
    <source>
        <dbReference type="ARBA" id="ARBA00022692"/>
    </source>
</evidence>
<evidence type="ECO:0000256" key="2">
    <source>
        <dbReference type="ARBA" id="ARBA00022475"/>
    </source>
</evidence>
<dbReference type="EMBL" id="DWWK01000031">
    <property type="protein sequence ID" value="HJC37917.1"/>
    <property type="molecule type" value="Genomic_DNA"/>
</dbReference>
<feature type="compositionally biased region" description="Basic residues" evidence="7">
    <location>
        <begin position="406"/>
        <end position="416"/>
    </location>
</feature>
<comment type="similarity">
    <text evidence="6">Belongs to the ABC-4 integral membrane protein family.</text>
</comment>
<evidence type="ECO:0000256" key="5">
    <source>
        <dbReference type="ARBA" id="ARBA00023136"/>
    </source>
</evidence>
<comment type="caution">
    <text evidence="10">The sequence shown here is derived from an EMBL/GenBank/DDBJ whole genome shotgun (WGS) entry which is preliminary data.</text>
</comment>
<evidence type="ECO:0000256" key="4">
    <source>
        <dbReference type="ARBA" id="ARBA00022989"/>
    </source>
</evidence>
<feature type="transmembrane region" description="Helical" evidence="8">
    <location>
        <begin position="718"/>
        <end position="736"/>
    </location>
</feature>
<feature type="transmembrane region" description="Helical" evidence="8">
    <location>
        <begin position="311"/>
        <end position="333"/>
    </location>
</feature>
<evidence type="ECO:0000256" key="8">
    <source>
        <dbReference type="SAM" id="Phobius"/>
    </source>
</evidence>
<evidence type="ECO:0000256" key="1">
    <source>
        <dbReference type="ARBA" id="ARBA00004651"/>
    </source>
</evidence>
<feature type="region of interest" description="Disordered" evidence="7">
    <location>
        <begin position="400"/>
        <end position="419"/>
    </location>
</feature>
<dbReference type="AlphaFoldDB" id="A0A9D2SWQ6"/>
<dbReference type="InterPro" id="IPR050250">
    <property type="entry name" value="Macrolide_Exporter_MacB"/>
</dbReference>
<keyword evidence="4 8" id="KW-1133">Transmembrane helix</keyword>
<evidence type="ECO:0000259" key="9">
    <source>
        <dbReference type="Pfam" id="PF02687"/>
    </source>
</evidence>
<dbReference type="InterPro" id="IPR003838">
    <property type="entry name" value="ABC3_permease_C"/>
</dbReference>
<feature type="transmembrane region" description="Helical" evidence="8">
    <location>
        <begin position="440"/>
        <end position="459"/>
    </location>
</feature>
<dbReference type="PANTHER" id="PTHR30572">
    <property type="entry name" value="MEMBRANE COMPONENT OF TRANSPORTER-RELATED"/>
    <property type="match status" value="1"/>
</dbReference>
<keyword evidence="3 8" id="KW-0812">Transmembrane</keyword>
<evidence type="ECO:0000256" key="6">
    <source>
        <dbReference type="ARBA" id="ARBA00038076"/>
    </source>
</evidence>
<keyword evidence="5 8" id="KW-0472">Membrane</keyword>
<evidence type="ECO:0000313" key="11">
    <source>
        <dbReference type="Proteomes" id="UP000823894"/>
    </source>
</evidence>
<sequence length="845" mass="93396">MLANNNRKIISRMAKSSIKKNSGRNWILFLSILLASFMLFSIFTVGITYFKMYRVQNIRLNGGDYDAVLYGIIEEQREKCETDPGISRAGIIALSGYIESTEGDDTVEASCIWADRVYWDEIMEPAREWVKGSYPEKENEVMVTEEGLEKAGLSGLGIGDTFTVGYRDGDGELLAKEFTISGMWDGYGVKSAFYVSEAFYQASGCDISEVTCGRYHLKFDKQIMTRGEQNDLIESMNLGKQQALYFTSDMGYSLPIFFGLCGLILVTCLCAYLLIYNIMYLSVAGNVRYYGLLQTVGMTGRQIRSLIRRQMGFLGGAGVAGGILLGGAVSLVLLPSVIRSLGIRTGTAGEVEISLNPWVLILTAALSAFTIYTGSRKPAKLAAEISPMEAAGYRAGYAAGAGHRDSRNRKRKKKRSGKQEGLLWKMALDQIRKDKKRSTVIMVSLAAGMSVFLCVTTLLESQGARTIVANHMGNDLTIVNDTLKKEDAKEHKDLLTESFLDDLKSVSGVAEVYPLSYGQITVPWEPDFAEMWMEETYAKWMNIPYEEEREEYKEYPENFGAVMIGISEAEFPYLQQTVETEIDREDFLEGKTCVIYRNDLDLTSEEVVGKDVTCGEYGNGDNQRTFRIAGMTDEGYYMGPMLGLPPTVIVSDRILEGFLENHSVAKVGVKYAETYNEETENGVLRLIEENPEAGGFSWESKLESMREVESAQGNMKEVGIGISLILALIGVLNYVNTVTGNIQSRKTELAILESVGMTDRQRNRMLVTEGLFFAAGSFLLTATAGLAVTYAVYQSMNYMQVPFVVPVWPVVGMTVFITAVCAGIPVIAGAGMVRKGSVVERVRGA</sequence>
<protein>
    <submittedName>
        <fullName evidence="10">FtsX-like permease family protein</fullName>
    </submittedName>
</protein>
<dbReference type="PANTHER" id="PTHR30572:SF4">
    <property type="entry name" value="ABC TRANSPORTER PERMEASE YTRF"/>
    <property type="match status" value="1"/>
</dbReference>